<dbReference type="AlphaFoldDB" id="A0A9P6M3H4"/>
<evidence type="ECO:0008006" key="4">
    <source>
        <dbReference type="Google" id="ProtNLM"/>
    </source>
</evidence>
<feature type="transmembrane region" description="Helical" evidence="1">
    <location>
        <begin position="6"/>
        <end position="26"/>
    </location>
</feature>
<sequence length="113" mass="13361">MHVQQFAVRYWLEGLIELITLVFFYMDLKWVQLMWRPLFLRGLAVLWILLPTEWLIVMGQNNGQVGCLRGQRICNIHLALCLVQLSAAFLLLLYDTMLDARRDIFPRSLRIAR</sequence>
<keyword evidence="1" id="KW-0472">Membrane</keyword>
<comment type="caution">
    <text evidence="2">The sequence shown here is derived from an EMBL/GenBank/DDBJ whole genome shotgun (WGS) entry which is preliminary data.</text>
</comment>
<reference evidence="2" key="1">
    <citation type="journal article" date="2020" name="Fungal Divers.">
        <title>Resolving the Mortierellaceae phylogeny through synthesis of multi-gene phylogenetics and phylogenomics.</title>
        <authorList>
            <person name="Vandepol N."/>
            <person name="Liber J."/>
            <person name="Desiro A."/>
            <person name="Na H."/>
            <person name="Kennedy M."/>
            <person name="Barry K."/>
            <person name="Grigoriev I.V."/>
            <person name="Miller A.N."/>
            <person name="O'Donnell K."/>
            <person name="Stajich J.E."/>
            <person name="Bonito G."/>
        </authorList>
    </citation>
    <scope>NUCLEOTIDE SEQUENCE</scope>
    <source>
        <strain evidence="2">CK1249</strain>
    </source>
</reference>
<evidence type="ECO:0000313" key="2">
    <source>
        <dbReference type="EMBL" id="KAF9964021.1"/>
    </source>
</evidence>
<name>A0A9P6M3H4_MORAP</name>
<keyword evidence="1" id="KW-0812">Transmembrane</keyword>
<feature type="transmembrane region" description="Helical" evidence="1">
    <location>
        <begin position="38"/>
        <end position="56"/>
    </location>
</feature>
<dbReference type="EMBL" id="JAAAHY010000417">
    <property type="protein sequence ID" value="KAF9964021.1"/>
    <property type="molecule type" value="Genomic_DNA"/>
</dbReference>
<accession>A0A9P6M3H4</accession>
<keyword evidence="3" id="KW-1185">Reference proteome</keyword>
<evidence type="ECO:0000256" key="1">
    <source>
        <dbReference type="SAM" id="Phobius"/>
    </source>
</evidence>
<protein>
    <recommendedName>
        <fullName evidence="4">Transmembrane protein</fullName>
    </recommendedName>
</protein>
<feature type="transmembrane region" description="Helical" evidence="1">
    <location>
        <begin position="76"/>
        <end position="94"/>
    </location>
</feature>
<gene>
    <name evidence="2" type="ORF">BGZ70_007027</name>
</gene>
<evidence type="ECO:0000313" key="3">
    <source>
        <dbReference type="Proteomes" id="UP000738359"/>
    </source>
</evidence>
<keyword evidence="1" id="KW-1133">Transmembrane helix</keyword>
<organism evidence="2 3">
    <name type="scientific">Mortierella alpina</name>
    <name type="common">Oleaginous fungus</name>
    <name type="synonym">Mortierella renispora</name>
    <dbReference type="NCBI Taxonomy" id="64518"/>
    <lineage>
        <taxon>Eukaryota</taxon>
        <taxon>Fungi</taxon>
        <taxon>Fungi incertae sedis</taxon>
        <taxon>Mucoromycota</taxon>
        <taxon>Mortierellomycotina</taxon>
        <taxon>Mortierellomycetes</taxon>
        <taxon>Mortierellales</taxon>
        <taxon>Mortierellaceae</taxon>
        <taxon>Mortierella</taxon>
    </lineage>
</organism>
<proteinExistence type="predicted"/>
<dbReference type="Proteomes" id="UP000738359">
    <property type="component" value="Unassembled WGS sequence"/>
</dbReference>